<evidence type="ECO:0000256" key="5">
    <source>
        <dbReference type="ARBA" id="ARBA00023128"/>
    </source>
</evidence>
<organism evidence="10 11">
    <name type="scientific">Oryzias melastigma</name>
    <name type="common">Marine medaka</name>
    <dbReference type="NCBI Taxonomy" id="30732"/>
    <lineage>
        <taxon>Eukaryota</taxon>
        <taxon>Metazoa</taxon>
        <taxon>Chordata</taxon>
        <taxon>Craniata</taxon>
        <taxon>Vertebrata</taxon>
        <taxon>Euteleostomi</taxon>
        <taxon>Actinopterygii</taxon>
        <taxon>Neopterygii</taxon>
        <taxon>Teleostei</taxon>
        <taxon>Neoteleostei</taxon>
        <taxon>Acanthomorphata</taxon>
        <taxon>Ovalentaria</taxon>
        <taxon>Atherinomorphae</taxon>
        <taxon>Beloniformes</taxon>
        <taxon>Adrianichthyidae</taxon>
        <taxon>Oryziinae</taxon>
        <taxon>Oryzias</taxon>
    </lineage>
</organism>
<dbReference type="PANTHER" id="PTHR21610">
    <property type="entry name" value="VON WILLEBRAND FACTOR A DOMAIN-CONTAINING PROTEIN 8"/>
    <property type="match status" value="1"/>
</dbReference>
<evidence type="ECO:0000313" key="11">
    <source>
        <dbReference type="Proteomes" id="UP000261560"/>
    </source>
</evidence>
<protein>
    <recommendedName>
        <fullName evidence="7">von Willebrand factor A domain-containing protein 8</fullName>
    </recommendedName>
</protein>
<dbReference type="FunFam" id="3.40.50.300:FF:000587">
    <property type="entry name" value="von Willebrand factor A domain containing 8"/>
    <property type="match status" value="1"/>
</dbReference>
<dbReference type="Ensembl" id="ENSOMET00000003112.1">
    <property type="protein sequence ID" value="ENSOMEP00000027007.1"/>
    <property type="gene ID" value="ENSOMEG00000009318.1"/>
</dbReference>
<dbReference type="InterPro" id="IPR011704">
    <property type="entry name" value="ATPase_dyneun-rel_AAA"/>
</dbReference>
<comment type="function">
    <text evidence="6">Exhibits ATPase activity in vitro.</text>
</comment>
<evidence type="ECO:0000256" key="6">
    <source>
        <dbReference type="ARBA" id="ARBA00055988"/>
    </source>
</evidence>
<dbReference type="Gene3D" id="3.40.50.300">
    <property type="entry name" value="P-loop containing nucleotide triphosphate hydrolases"/>
    <property type="match status" value="3"/>
</dbReference>
<reference evidence="10" key="2">
    <citation type="submission" date="2025-09" db="UniProtKB">
        <authorList>
            <consortium name="Ensembl"/>
        </authorList>
    </citation>
    <scope>IDENTIFICATION</scope>
</reference>
<dbReference type="InterPro" id="IPR039891">
    <property type="entry name" value="VWA8"/>
</dbReference>
<evidence type="ECO:0000256" key="4">
    <source>
        <dbReference type="ARBA" id="ARBA00022946"/>
    </source>
</evidence>
<keyword evidence="3" id="KW-0067">ATP-binding</keyword>
<keyword evidence="2" id="KW-0547">Nucleotide-binding</keyword>
<sequence>MHPQLLCSGVTTVAARRMRNIVRSLLGRDALIKFHFVSFAGDSITIGEVSYKLKKPQNPELVPVKHFSDSLPQTVVQHLRWIMQKDLLGQDVFLIGPPGPLRRSIAMQYLELTKREVEYVTLSRDTTETDLKQRREICSGTAFYIDQCAVRAATQGRVLVLEGLEKAERNVLPILNNLLENREMQLDDGRFLMAAERYDKLLQEHTKEELDRWKIVRVSEDFWVIALGLPVSKYKGNPLDPPLRSRFQARDIYYLPFKVRSKSPDLSQLLSFATTLCSQESSTLGLPDFPMDNLLPAIRVLNTFPMLSLHKLIHRLYPYKNFLAKDGHSAVEAVLNKFELLESQLQQTPSSILSVSVSKELQGHVDVKLSITDKEITFQSPAGTNKAQPPHSNRTFINTPGHSQLLAEMMQSHIVKDICLIGPKGSGKSVIAKEFANMLGYSIEPVMLYQDMTARDLLQQRYTLPNGDTAWRPSPLVTAALEGKMLLLDGIHRVNLGTLSVLSRSIFPIHPSFRVLALAEPPVVGGSTSSDSSRGQQWLGSELLTMFLYHTVTPLAKAEEMDLILGLTPSVPREAAEQLLDFTHSLRRGNDPTAKSLASSFSTRQLLRICRRLSQYPEENITHSIHKACLSRFLPSLARSTLEKTLKNCSMQASLEDTEQTSDYCCAVKDDMLTIGKVSAPIYSSGQKLKVPDVLFYDNPQHIMVMEDMLKDFLLGEHLLLVGNQGVGKNKIVDRFLHLLNRPREYIQLHRDTTVQTLTLQPSVRDGVIMYEDSPLVKAVKLGHVLVIDEADKAPTNVTCILKTLVESGEMILADGRRIISAKGKLNAIIMHPDFRMVVLANRPGFPFLGNDFYGSLGDIFSCHAVDNPKPQAELEMLKRYGPDVPDATLQKLVAAFGELRSMADQGTISYPYSTREVVNIVKHLQKFPNEGLANVVRNVFDFDSYSKDMLEVLIEALHKHGIPFGAKPTSVSLAKELPLPEVRMTGYWSINQGGNARRKLLCPTETHPVDVKGPVFLRVQRYPCNRKESRALSFTEEKAQWQLPMNEVNIICDITSTDGMYEDVLYVATCNPVSLYSMKKDGQTVQLMELYDVFPRTISGVWQPFVTVAPLGSPLDGQVVLHEEQVRLLYFHTALSKSIFCRLQAGYKVCRDFAHKNWLLFYKEDRNQLDVLDVLEGLVHSISLPINLKSVFLVAEDRWLLVESNTNKYFLLTKPMHIAAEESGVCQLHSISEDLVSSGHGTTEVSVPQMLSSEQMPNENLSAALDQKIISPNRLVVDSGSFAQIVVGFPDLMSPNEVYSFRRPADLQTMKAAESGAHLFFRSGVRSSAAKRENCVCLLSANQVVRALPPNKVPLKEIYPKDVTPPMAAAYLEVTDLTSKKLKYIPVPRSMSVSPYTSWLSKVSESDVLASALGPGSVVTVDMGGCIRLWETGLETLQRSLTEWRNMIGKEDGRPLQITIQRDSGLDVSAPKHGKVDLNNAPHVGGNQWAGGTGGRDTAGLGGKGGPYRLDAGHKVYQVSQAEKDAVPEEVRRAAREMAEKAFKERMKEIGMSEYDASTYERFSTAVRRQVQALRIILDSLQAKGKERQWLKNQALGELDDTKIIDGLTGEKAIYKRRGEQDPELGSPQQKPKRLRVLADVSGSMYRFNGVDGRLERSMEAVCMVMEALENYEHKFKYDIVGHSGDGFDIPLTTTNKVPKNNKERLKVLKVQIHHFSQPIALNHGKYTLNPRI</sequence>
<reference evidence="10" key="1">
    <citation type="submission" date="2025-08" db="UniProtKB">
        <authorList>
            <consortium name="Ensembl"/>
        </authorList>
    </citation>
    <scope>IDENTIFICATION</scope>
</reference>
<name>A0A3B3DA77_ORYME</name>
<evidence type="ECO:0000259" key="9">
    <source>
        <dbReference type="SMART" id="SM00382"/>
    </source>
</evidence>
<dbReference type="GO" id="GO:0016887">
    <property type="term" value="F:ATP hydrolysis activity"/>
    <property type="evidence" value="ECO:0007669"/>
    <property type="project" value="InterPro"/>
</dbReference>
<dbReference type="GO" id="GO:0005524">
    <property type="term" value="F:ATP binding"/>
    <property type="evidence" value="ECO:0007669"/>
    <property type="project" value="UniProtKB-KW"/>
</dbReference>
<dbReference type="SUPFAM" id="SSF52540">
    <property type="entry name" value="P-loop containing nucleoside triphosphate hydrolases"/>
    <property type="match status" value="3"/>
</dbReference>
<evidence type="ECO:0000256" key="2">
    <source>
        <dbReference type="ARBA" id="ARBA00022741"/>
    </source>
</evidence>
<feature type="domain" description="AAA+ ATPase" evidence="9">
    <location>
        <begin position="715"/>
        <end position="824"/>
    </location>
</feature>
<dbReference type="GO" id="GO:0005739">
    <property type="term" value="C:mitochondrion"/>
    <property type="evidence" value="ECO:0007669"/>
    <property type="project" value="UniProtKB-SubCell"/>
</dbReference>
<dbReference type="InterPro" id="IPR027417">
    <property type="entry name" value="P-loop_NTPase"/>
</dbReference>
<evidence type="ECO:0000256" key="1">
    <source>
        <dbReference type="ARBA" id="ARBA00004173"/>
    </source>
</evidence>
<dbReference type="FunFam" id="3.40.50.300:FF:000663">
    <property type="entry name" value="von Willebrand factor A domain containing 8"/>
    <property type="match status" value="1"/>
</dbReference>
<evidence type="ECO:0000256" key="3">
    <source>
        <dbReference type="ARBA" id="ARBA00022840"/>
    </source>
</evidence>
<feature type="domain" description="AAA+ ATPase" evidence="9">
    <location>
        <begin position="414"/>
        <end position="543"/>
    </location>
</feature>
<proteinExistence type="predicted"/>
<keyword evidence="4" id="KW-0809">Transit peptide</keyword>
<comment type="subcellular location">
    <subcellularLocation>
        <location evidence="1">Mitochondrion</location>
    </subcellularLocation>
</comment>
<feature type="region of interest" description="Disordered" evidence="8">
    <location>
        <begin position="1474"/>
        <end position="1495"/>
    </location>
</feature>
<dbReference type="Proteomes" id="UP000261560">
    <property type="component" value="Unplaced"/>
</dbReference>
<evidence type="ECO:0000256" key="8">
    <source>
        <dbReference type="SAM" id="MobiDB-lite"/>
    </source>
</evidence>
<dbReference type="InterPro" id="IPR003593">
    <property type="entry name" value="AAA+_ATPase"/>
</dbReference>
<evidence type="ECO:0000256" key="7">
    <source>
        <dbReference type="ARBA" id="ARBA00070377"/>
    </source>
</evidence>
<accession>A0A3B3DA77</accession>
<dbReference type="Pfam" id="PF07728">
    <property type="entry name" value="AAA_5"/>
    <property type="match status" value="3"/>
</dbReference>
<keyword evidence="5" id="KW-0496">Mitochondrion</keyword>
<dbReference type="SMART" id="SM00382">
    <property type="entry name" value="AAA"/>
    <property type="match status" value="2"/>
</dbReference>
<keyword evidence="11" id="KW-1185">Reference proteome</keyword>
<evidence type="ECO:0000313" key="10">
    <source>
        <dbReference type="Ensembl" id="ENSOMEP00000027007.1"/>
    </source>
</evidence>
<dbReference type="PANTHER" id="PTHR21610:SF9">
    <property type="entry name" value="VON WILLEBRAND FACTOR A DOMAIN-CONTAINING PROTEIN 8"/>
    <property type="match status" value="1"/>
</dbReference>
<dbReference type="GeneTree" id="ENSGT00390000006601"/>